<dbReference type="Gene3D" id="2.40.70.10">
    <property type="entry name" value="Acid Proteases"/>
    <property type="match status" value="1"/>
</dbReference>
<dbReference type="PROSITE" id="PS50158">
    <property type="entry name" value="ZF_CCHC"/>
    <property type="match status" value="1"/>
</dbReference>
<dbReference type="GO" id="GO:0003676">
    <property type="term" value="F:nucleic acid binding"/>
    <property type="evidence" value="ECO:0007669"/>
    <property type="project" value="InterPro"/>
</dbReference>
<dbReference type="Gene3D" id="4.10.60.10">
    <property type="entry name" value="Zinc finger, CCHC-type"/>
    <property type="match status" value="1"/>
</dbReference>
<dbReference type="CDD" id="cd00303">
    <property type="entry name" value="retropepsin_like"/>
    <property type="match status" value="1"/>
</dbReference>
<dbReference type="EMBL" id="JASPKY010000073">
    <property type="protein sequence ID" value="KAK9739560.1"/>
    <property type="molecule type" value="Genomic_DNA"/>
</dbReference>
<dbReference type="AlphaFoldDB" id="A0AAW1M464"/>
<accession>A0AAW1M464</accession>
<keyword evidence="1" id="KW-0863">Zinc-finger</keyword>
<evidence type="ECO:0000256" key="1">
    <source>
        <dbReference type="PROSITE-ProRule" id="PRU00047"/>
    </source>
</evidence>
<dbReference type="InterPro" id="IPR001878">
    <property type="entry name" value="Znf_CCHC"/>
</dbReference>
<evidence type="ECO:0000259" key="2">
    <source>
        <dbReference type="PROSITE" id="PS50158"/>
    </source>
</evidence>
<dbReference type="SUPFAM" id="SSF57756">
    <property type="entry name" value="Retrovirus zinc finger-like domains"/>
    <property type="match status" value="1"/>
</dbReference>
<dbReference type="SUPFAM" id="SSF50630">
    <property type="entry name" value="Acid proteases"/>
    <property type="match status" value="1"/>
</dbReference>
<keyword evidence="1" id="KW-0479">Metal-binding</keyword>
<evidence type="ECO:0000313" key="3">
    <source>
        <dbReference type="EMBL" id="KAK9739560.1"/>
    </source>
</evidence>
<proteinExistence type="predicted"/>
<dbReference type="GO" id="GO:0008270">
    <property type="term" value="F:zinc ion binding"/>
    <property type="evidence" value="ECO:0007669"/>
    <property type="project" value="UniProtKB-KW"/>
</dbReference>
<organism evidence="3 4">
    <name type="scientific">Popillia japonica</name>
    <name type="common">Japanese beetle</name>
    <dbReference type="NCBI Taxonomy" id="7064"/>
    <lineage>
        <taxon>Eukaryota</taxon>
        <taxon>Metazoa</taxon>
        <taxon>Ecdysozoa</taxon>
        <taxon>Arthropoda</taxon>
        <taxon>Hexapoda</taxon>
        <taxon>Insecta</taxon>
        <taxon>Pterygota</taxon>
        <taxon>Neoptera</taxon>
        <taxon>Endopterygota</taxon>
        <taxon>Coleoptera</taxon>
        <taxon>Polyphaga</taxon>
        <taxon>Scarabaeiformia</taxon>
        <taxon>Scarabaeidae</taxon>
        <taxon>Rutelinae</taxon>
        <taxon>Popillia</taxon>
    </lineage>
</organism>
<sequence length="318" mass="35951">MRETETLQEYFLHMKELANRGCIEEAALIEYVVDGIYDANNKMILYSGKDLQDFKAKLRIYSDVKGKKEFSTKEATFSKYIGHKSANCPSKVKGTKCFKCNEYGHRFFECSNKKGSENENQQSSHRVNQIESLPYTKDLIIEKKRTTALIDTGSGNNIMQGNVGKNINKSQFDQPMPYTKDLIIAEKRITALIGTGSGINNIQENVCKNINEGQFDQPSIVLNGFGNGQVKMLGSINYKLIIDNEEFRTELPVVPNEVMEVDVIIGREFLSEVKVLIEGTTTSISKREQIPLAEVITSASGICSRQHYDKYAHQTKFR</sequence>
<dbReference type="InterPro" id="IPR036875">
    <property type="entry name" value="Znf_CCHC_sf"/>
</dbReference>
<comment type="caution">
    <text evidence="3">The sequence shown here is derived from an EMBL/GenBank/DDBJ whole genome shotgun (WGS) entry which is preliminary data.</text>
</comment>
<gene>
    <name evidence="3" type="ORF">QE152_g8870</name>
</gene>
<keyword evidence="4" id="KW-1185">Reference proteome</keyword>
<dbReference type="Proteomes" id="UP001458880">
    <property type="component" value="Unassembled WGS sequence"/>
</dbReference>
<reference evidence="3 4" key="1">
    <citation type="journal article" date="2024" name="BMC Genomics">
        <title>De novo assembly and annotation of Popillia japonica's genome with initial clues to its potential as an invasive pest.</title>
        <authorList>
            <person name="Cucini C."/>
            <person name="Boschi S."/>
            <person name="Funari R."/>
            <person name="Cardaioli E."/>
            <person name="Iannotti N."/>
            <person name="Marturano G."/>
            <person name="Paoli F."/>
            <person name="Bruttini M."/>
            <person name="Carapelli A."/>
            <person name="Frati F."/>
            <person name="Nardi F."/>
        </authorList>
    </citation>
    <scope>NUCLEOTIDE SEQUENCE [LARGE SCALE GENOMIC DNA]</scope>
    <source>
        <strain evidence="3">DMR45628</strain>
    </source>
</reference>
<name>A0AAW1M464_POPJA</name>
<protein>
    <recommendedName>
        <fullName evidence="2">CCHC-type domain-containing protein</fullName>
    </recommendedName>
</protein>
<feature type="domain" description="CCHC-type" evidence="2">
    <location>
        <begin position="96"/>
        <end position="112"/>
    </location>
</feature>
<dbReference type="InterPro" id="IPR021109">
    <property type="entry name" value="Peptidase_aspartic_dom_sf"/>
</dbReference>
<evidence type="ECO:0000313" key="4">
    <source>
        <dbReference type="Proteomes" id="UP001458880"/>
    </source>
</evidence>
<keyword evidence="1" id="KW-0862">Zinc</keyword>